<name>A0A223KK93_9BACI</name>
<evidence type="ECO:0000313" key="2">
    <source>
        <dbReference type="Proteomes" id="UP000215224"/>
    </source>
</evidence>
<sequence length="71" mass="8306">MAKKTKGKQNFVVMENETIDQCLDRMKSEGYIPTRRMEEPIFQEVERNGKKEVEPCGRKIVFEGRLMNPEG</sequence>
<dbReference type="KEGG" id="bcoh:BC6307_00105"/>
<proteinExistence type="predicted"/>
<dbReference type="InterPro" id="IPR025930">
    <property type="entry name" value="NETI"/>
</dbReference>
<reference evidence="1 2" key="1">
    <citation type="submission" date="2016-12" db="EMBL/GenBank/DDBJ databases">
        <title>The whole genome sequencing and assembly of Bacillus cohnii DSM 6307T strain.</title>
        <authorList>
            <person name="Lee Y.-J."/>
            <person name="Yi H."/>
            <person name="Bahn Y.-S."/>
            <person name="Kim J.F."/>
            <person name="Lee D.-W."/>
        </authorList>
    </citation>
    <scope>NUCLEOTIDE SEQUENCE [LARGE SCALE GENOMIC DNA]</scope>
    <source>
        <strain evidence="1 2">DSM 6307</strain>
    </source>
</reference>
<dbReference type="EMBL" id="CP018866">
    <property type="protein sequence ID" value="AST89784.1"/>
    <property type="molecule type" value="Genomic_DNA"/>
</dbReference>
<organism evidence="1 2">
    <name type="scientific">Sutcliffiella cohnii</name>
    <dbReference type="NCBI Taxonomy" id="33932"/>
    <lineage>
        <taxon>Bacteria</taxon>
        <taxon>Bacillati</taxon>
        <taxon>Bacillota</taxon>
        <taxon>Bacilli</taxon>
        <taxon>Bacillales</taxon>
        <taxon>Bacillaceae</taxon>
        <taxon>Sutcliffiella</taxon>
    </lineage>
</organism>
<evidence type="ECO:0008006" key="3">
    <source>
        <dbReference type="Google" id="ProtNLM"/>
    </source>
</evidence>
<keyword evidence="2" id="KW-1185">Reference proteome</keyword>
<dbReference type="STRING" id="1314751.GCA_001591425_02800"/>
<dbReference type="AlphaFoldDB" id="A0A223KK93"/>
<accession>A0A223KK93</accession>
<protein>
    <recommendedName>
        <fullName evidence="3">NETI motif-containing protein</fullName>
    </recommendedName>
</protein>
<evidence type="ECO:0000313" key="1">
    <source>
        <dbReference type="EMBL" id="AST89784.1"/>
    </source>
</evidence>
<gene>
    <name evidence="1" type="ORF">BC6307_00105</name>
</gene>
<dbReference type="Proteomes" id="UP000215224">
    <property type="component" value="Chromosome"/>
</dbReference>
<dbReference type="Pfam" id="PF14044">
    <property type="entry name" value="NETI"/>
    <property type="match status" value="1"/>
</dbReference>
<dbReference type="RefSeq" id="WP_066417278.1">
    <property type="nucleotide sequence ID" value="NZ_CP018866.1"/>
</dbReference>